<dbReference type="PROSITE" id="PS51379">
    <property type="entry name" value="4FE4S_FER_2"/>
    <property type="match status" value="1"/>
</dbReference>
<sequence>MTEYREPALLSREADDIKDRLNLPEGLHDLKAKERAAIPQQEMPAQEARIRAHNMDEVALGYTESQVIVEASRCLGCKNAPCVAGCPVGINIPGFIAAAAQYKFDEALQIIQESSILPAICGRVCPQEKQCMQLCTLGKIKKDPLQSVAIGRIERFLADHGSSHSTLDSKQPSTGKKVAIVGSGPSGLTTAADLARLGHDVTIFEAFHKAGGVTVYGIPEFRLPKSIVSREVENLEALGVKIIYDYLIGRTRTIKELMEKDGYDSVYVANGAGLPKFMNIEGENLVGVFSANEYLTRTNLMKAYDRDNAATPLYSSKKVAVFGGGNVAMDAARTALRMGAEEVHIVYRRTEAEMPARKEEVLHAREEGIIFDLLTNPSRILGDENGRVRGIECLKYKLGIPDESGRARPEVIEGSEFQMEIDTCITALGNSSNPLVTGTTPELEVNKWGNIIVDENGMTSMKGVFAGGDIVQGAATVILAMGDGRIAARGIHQYLSNEAQPL</sequence>
<keyword evidence="3" id="KW-1185">Reference proteome</keyword>
<feature type="domain" description="4Fe-4S ferredoxin-type" evidence="1">
    <location>
        <begin position="65"/>
        <end position="95"/>
    </location>
</feature>
<reference evidence="2 3" key="1">
    <citation type="submission" date="2019-02" db="EMBL/GenBank/DDBJ databases">
        <title>Complete Genome Sequence and Methylome Analysis of free living Spirochaetas.</title>
        <authorList>
            <person name="Fomenkov A."/>
            <person name="Dubinina G."/>
            <person name="Leshcheva N."/>
            <person name="Mikheeva N."/>
            <person name="Grabovich M."/>
            <person name="Vincze T."/>
            <person name="Roberts R.J."/>
        </authorList>
    </citation>
    <scope>NUCLEOTIDE SEQUENCE [LARGE SCALE GENOMIC DNA]</scope>
    <source>
        <strain evidence="2 3">K2</strain>
    </source>
</reference>
<dbReference type="InterPro" id="IPR028261">
    <property type="entry name" value="DPD_II"/>
</dbReference>
<dbReference type="InterPro" id="IPR009051">
    <property type="entry name" value="Helical_ferredxn"/>
</dbReference>
<dbReference type="Gene3D" id="1.10.1060.10">
    <property type="entry name" value="Alpha-helical ferredoxin"/>
    <property type="match status" value="1"/>
</dbReference>
<dbReference type="NCBIfam" id="TIGR01316">
    <property type="entry name" value="gltA"/>
    <property type="match status" value="1"/>
</dbReference>
<dbReference type="SUPFAM" id="SSF51971">
    <property type="entry name" value="Nucleotide-binding domain"/>
    <property type="match status" value="2"/>
</dbReference>
<dbReference type="Gene3D" id="3.50.50.60">
    <property type="entry name" value="FAD/NAD(P)-binding domain"/>
    <property type="match status" value="2"/>
</dbReference>
<dbReference type="InterPro" id="IPR017896">
    <property type="entry name" value="4Fe4S_Fe-S-bd"/>
</dbReference>
<dbReference type="OrthoDB" id="9803192at2"/>
<dbReference type="Proteomes" id="UP000324209">
    <property type="component" value="Chromosome"/>
</dbReference>
<keyword evidence="2" id="KW-0560">Oxidoreductase</keyword>
<proteinExistence type="predicted"/>
<evidence type="ECO:0000313" key="2">
    <source>
        <dbReference type="EMBL" id="QEN08760.1"/>
    </source>
</evidence>
<dbReference type="SUPFAM" id="SSF46548">
    <property type="entry name" value="alpha-helical ferredoxin"/>
    <property type="match status" value="1"/>
</dbReference>
<dbReference type="GO" id="GO:0004355">
    <property type="term" value="F:glutamate synthase (NADPH) activity"/>
    <property type="evidence" value="ECO:0007669"/>
    <property type="project" value="UniProtKB-EC"/>
</dbReference>
<dbReference type="PRINTS" id="PR00419">
    <property type="entry name" value="ADXRDTASE"/>
</dbReference>
<dbReference type="EC" id="1.4.1.13" evidence="2"/>
<dbReference type="RefSeq" id="WP_149486841.1">
    <property type="nucleotide sequence ID" value="NZ_CP036150.1"/>
</dbReference>
<name>A0A5C1QP39_9SPIO</name>
<accession>A0A5C1QP39</accession>
<dbReference type="PANTHER" id="PTHR42783:SF3">
    <property type="entry name" value="GLUTAMATE SYNTHASE [NADPH] SMALL CHAIN-RELATED"/>
    <property type="match status" value="1"/>
</dbReference>
<dbReference type="PANTHER" id="PTHR42783">
    <property type="entry name" value="GLUTAMATE SYNTHASE [NADPH] SMALL CHAIN"/>
    <property type="match status" value="1"/>
</dbReference>
<gene>
    <name evidence="2" type="primary">gltA</name>
    <name evidence="2" type="ORF">EXM22_12465</name>
</gene>
<dbReference type="Pfam" id="PF07992">
    <property type="entry name" value="Pyr_redox_2"/>
    <property type="match status" value="1"/>
</dbReference>
<protein>
    <submittedName>
        <fullName evidence="2">NADPH-dependent glutamate synthase</fullName>
        <ecNumber evidence="2">1.4.1.13</ecNumber>
    </submittedName>
</protein>
<dbReference type="InterPro" id="IPR006004">
    <property type="entry name" value="SudA-like"/>
</dbReference>
<dbReference type="EMBL" id="CP036150">
    <property type="protein sequence ID" value="QEN08760.1"/>
    <property type="molecule type" value="Genomic_DNA"/>
</dbReference>
<dbReference type="InterPro" id="IPR023753">
    <property type="entry name" value="FAD/NAD-binding_dom"/>
</dbReference>
<evidence type="ECO:0000259" key="1">
    <source>
        <dbReference type="PROSITE" id="PS51379"/>
    </source>
</evidence>
<evidence type="ECO:0000313" key="3">
    <source>
        <dbReference type="Proteomes" id="UP000324209"/>
    </source>
</evidence>
<dbReference type="KEGG" id="ock:EXM22_12465"/>
<dbReference type="GO" id="GO:0051536">
    <property type="term" value="F:iron-sulfur cluster binding"/>
    <property type="evidence" value="ECO:0007669"/>
    <property type="project" value="InterPro"/>
</dbReference>
<dbReference type="AlphaFoldDB" id="A0A5C1QP39"/>
<organism evidence="2 3">
    <name type="scientific">Oceanispirochaeta crateris</name>
    <dbReference type="NCBI Taxonomy" id="2518645"/>
    <lineage>
        <taxon>Bacteria</taxon>
        <taxon>Pseudomonadati</taxon>
        <taxon>Spirochaetota</taxon>
        <taxon>Spirochaetia</taxon>
        <taxon>Spirochaetales</taxon>
        <taxon>Spirochaetaceae</taxon>
        <taxon>Oceanispirochaeta</taxon>
    </lineage>
</organism>
<dbReference type="Pfam" id="PF14691">
    <property type="entry name" value="Fer4_20"/>
    <property type="match status" value="1"/>
</dbReference>
<dbReference type="InterPro" id="IPR036188">
    <property type="entry name" value="FAD/NAD-bd_sf"/>
</dbReference>